<dbReference type="GO" id="GO:0007165">
    <property type="term" value="P:signal transduction"/>
    <property type="evidence" value="ECO:0007669"/>
    <property type="project" value="InterPro"/>
</dbReference>
<keyword evidence="6" id="KW-1185">Reference proteome</keyword>
<dbReference type="CTD" id="108704518"/>
<dbReference type="Xenbase" id="XB-GENE-17344135">
    <property type="gene designation" value="stard8.L"/>
</dbReference>
<dbReference type="Proteomes" id="UP000186698">
    <property type="component" value="Chromosome 8L"/>
</dbReference>
<dbReference type="InterPro" id="IPR000198">
    <property type="entry name" value="RhoGAP_dom"/>
</dbReference>
<proteinExistence type="predicted"/>
<evidence type="ECO:0000259" key="4">
    <source>
        <dbReference type="PROSITE" id="PS50238"/>
    </source>
</evidence>
<dbReference type="GeneID" id="108704518"/>
<feature type="compositionally biased region" description="Basic residues" evidence="3">
    <location>
        <begin position="311"/>
        <end position="326"/>
    </location>
</feature>
<dbReference type="SUPFAM" id="SSF55961">
    <property type="entry name" value="Bet v1-like"/>
    <property type="match status" value="1"/>
</dbReference>
<evidence type="ECO:0000313" key="7">
    <source>
        <dbReference type="RefSeq" id="XP_018096577.1"/>
    </source>
</evidence>
<protein>
    <submittedName>
        <fullName evidence="7">StAR-related lipid transfer protein 13 isoform X1</fullName>
    </submittedName>
</protein>
<dbReference type="SMART" id="SM00234">
    <property type="entry name" value="START"/>
    <property type="match status" value="1"/>
</dbReference>
<evidence type="ECO:0000256" key="1">
    <source>
        <dbReference type="ARBA" id="ARBA00022468"/>
    </source>
</evidence>
<dbReference type="Gene3D" id="3.30.530.20">
    <property type="match status" value="1"/>
</dbReference>
<name>A0A8J0TX02_XENLA</name>
<feature type="compositionally biased region" description="Low complexity" evidence="3">
    <location>
        <begin position="283"/>
        <end position="297"/>
    </location>
</feature>
<dbReference type="Pfam" id="PF00620">
    <property type="entry name" value="RhoGAP"/>
    <property type="match status" value="1"/>
</dbReference>
<dbReference type="SUPFAM" id="SSF47769">
    <property type="entry name" value="SAM/Pointed domain"/>
    <property type="match status" value="1"/>
</dbReference>
<evidence type="ECO:0000313" key="8">
    <source>
        <dbReference type="Xenbase" id="XB-GENE-17344135"/>
    </source>
</evidence>
<evidence type="ECO:0000313" key="6">
    <source>
        <dbReference type="Proteomes" id="UP000186698"/>
    </source>
</evidence>
<keyword evidence="1" id="KW-0343">GTPase activation</keyword>
<reference evidence="7" key="1">
    <citation type="submission" date="2025-08" db="UniProtKB">
        <authorList>
            <consortium name="RefSeq"/>
        </authorList>
    </citation>
    <scope>IDENTIFICATION</scope>
    <source>
        <strain evidence="7">J_2021</strain>
        <tissue evidence="7">Erythrocytes</tissue>
    </source>
</reference>
<dbReference type="GO" id="GO:0030036">
    <property type="term" value="P:actin cytoskeleton organization"/>
    <property type="evidence" value="ECO:0000318"/>
    <property type="project" value="GO_Central"/>
</dbReference>
<keyword evidence="2" id="KW-0597">Phosphoprotein</keyword>
<feature type="region of interest" description="Disordered" evidence="3">
    <location>
        <begin position="854"/>
        <end position="874"/>
    </location>
</feature>
<dbReference type="InterPro" id="IPR013761">
    <property type="entry name" value="SAM/pointed_sf"/>
</dbReference>
<organism evidence="6 7">
    <name type="scientific">Xenopus laevis</name>
    <name type="common">African clawed frog</name>
    <dbReference type="NCBI Taxonomy" id="8355"/>
    <lineage>
        <taxon>Eukaryota</taxon>
        <taxon>Metazoa</taxon>
        <taxon>Chordata</taxon>
        <taxon>Craniata</taxon>
        <taxon>Vertebrata</taxon>
        <taxon>Euteleostomi</taxon>
        <taxon>Amphibia</taxon>
        <taxon>Batrachia</taxon>
        <taxon>Anura</taxon>
        <taxon>Pipoidea</taxon>
        <taxon>Pipidae</taxon>
        <taxon>Xenopodinae</taxon>
        <taxon>Xenopus</taxon>
        <taxon>Xenopus</taxon>
    </lineage>
</organism>
<feature type="compositionally biased region" description="Polar residues" evidence="3">
    <location>
        <begin position="570"/>
        <end position="586"/>
    </location>
</feature>
<dbReference type="Gene3D" id="1.10.555.10">
    <property type="entry name" value="Rho GTPase activation protein"/>
    <property type="match status" value="1"/>
</dbReference>
<sequence>MFLQNLSRTSRCLPSCNPYPEEQRLSQLRTFFCLVCACNGQGTRYNAHDTSKTSDSHKASICSEGVQHEMSRQHSVSRASLQLSPDLLVARAASAHDHPQCTKCATAAQHGQCVCYLDAFRGDIKDADLEAKKACDWLRAAGFPQYAQLYEDSQFPVDISCVKRDHSFLDEDSLKSLCRRLMTLNSCAPMKLEVHYRKQNEDSDEDDQCAISDRWAFQRDQGRWSRLDSVELLSPTYAGPPTIKSTSSRDSILTDLSTELEATSLQSAGSSRGGLDIVVTPPLGMSSVSSSPAPSKPCRSLSDQSLAPQRRGLKEKTKKRKTRGFLKRMESLRRREKDKGKKEVPPDGALDSGRENLSYANHCADDFPVFEKDFLHPGYRTKCASSGSIRKPHLDGQCRGVYLEDFEMVRKDGLQQRNSQKSDRLVCIPTDHKPGTFPRSLSIESLCPASRVPLESWKMGSKSLGQSVCSSMDSHGLEGRPRRGSCSSIGSRSSIYDNVPCSLSGSRDLLELGGSSDLFGHLDDVLNHVRGLQRMVELWSRTVCPELDEGTDSGGEQAGHLAYEERSISDVGTSASDFDSTGNSLNETEETEMRERRDSGVGASLTRPCRKLRWHSFQNSHRPSLSSASLEINRQSAAQLNLLQKLSLLRLTAIMEKHSVPSKQGWAWTVPKFMKRSKVPDYRGRAVFGVPPIINVQRTGQPLPQSIQQAMRYIRSQCLDQVGIFRKSGVKSRIQVLRQMNESSPDHVSYVGQSAYDVADLLKQYFRDLPEPIFTSKLTDTFLQIYQYVPKEQRLRAVQAAILLMPDENREVLQTLLYFLSDISSAQVNQMTPGNLAVCLAPSLFHLNISKKESSSPRVMQRRGTSGKPGHKDLSENLAATQGLLHMITECKKLFQIPHDMMLQSRNSYVAADAHPLSLDELAGVPEGEPQELSSVLDNCIQSLLQESAERFKGWVTMSSPENTELSCKKLGDGSPLRLWKVSTEVEAPPSSLLHRVLRERHLWDDDLLQGKVVETLGQNTEIFHYVTDSMAPLPRRQFLVLRKWRTDLPRGGCLLVSTSIDHTTRQLDEGVQAVILSSQYLMEPCGMGRSKLTYICRTDLRGRSPDWYNKVFGHLCAMEIARIRNSFPPLNPCGPETKL</sequence>
<feature type="region of interest" description="Disordered" evidence="3">
    <location>
        <begin position="283"/>
        <end position="355"/>
    </location>
</feature>
<evidence type="ECO:0000259" key="5">
    <source>
        <dbReference type="PROSITE" id="PS50848"/>
    </source>
</evidence>
<dbReference type="Pfam" id="PF01852">
    <property type="entry name" value="START"/>
    <property type="match status" value="1"/>
</dbReference>
<dbReference type="CDD" id="cd04375">
    <property type="entry name" value="RhoGAP_DLC1"/>
    <property type="match status" value="1"/>
</dbReference>
<accession>A0A8J0TX02</accession>
<feature type="compositionally biased region" description="Basic and acidic residues" evidence="3">
    <location>
        <begin position="327"/>
        <end position="345"/>
    </location>
</feature>
<dbReference type="AlphaFoldDB" id="A0A8J0TX02"/>
<evidence type="ECO:0000256" key="2">
    <source>
        <dbReference type="ARBA" id="ARBA00022553"/>
    </source>
</evidence>
<dbReference type="InterPro" id="IPR002913">
    <property type="entry name" value="START_lipid-bd_dom"/>
</dbReference>
<dbReference type="SMART" id="SM00324">
    <property type="entry name" value="RhoGAP"/>
    <property type="match status" value="1"/>
</dbReference>
<dbReference type="PANTHER" id="PTHR12659">
    <property type="entry name" value="RHO-TYPE GTPASE ACTIVATING PROTEIN"/>
    <property type="match status" value="1"/>
</dbReference>
<dbReference type="InterPro" id="IPR023393">
    <property type="entry name" value="START-like_dom_sf"/>
</dbReference>
<dbReference type="FunFam" id="3.30.530.20:FF:000009">
    <property type="entry name" value="StAR related lipid transfer domain containing 13"/>
    <property type="match status" value="1"/>
</dbReference>
<dbReference type="Gene3D" id="1.10.287.2070">
    <property type="match status" value="1"/>
</dbReference>
<feature type="domain" description="START" evidence="5">
    <location>
        <begin position="926"/>
        <end position="1109"/>
    </location>
</feature>
<dbReference type="AGR" id="Xenbase:XB-GENE-17344135"/>
<evidence type="ECO:0000256" key="3">
    <source>
        <dbReference type="SAM" id="MobiDB-lite"/>
    </source>
</evidence>
<dbReference type="GO" id="GO:0008289">
    <property type="term" value="F:lipid binding"/>
    <property type="evidence" value="ECO:0007669"/>
    <property type="project" value="InterPro"/>
</dbReference>
<dbReference type="GO" id="GO:0035023">
    <property type="term" value="P:regulation of Rho protein signal transduction"/>
    <property type="evidence" value="ECO:0000318"/>
    <property type="project" value="GO_Central"/>
</dbReference>
<dbReference type="OrthoDB" id="10003330at2759"/>
<dbReference type="KEGG" id="xla:108704518"/>
<feature type="region of interest" description="Disordered" evidence="3">
    <location>
        <begin position="569"/>
        <end position="602"/>
    </location>
</feature>
<dbReference type="PANTHER" id="PTHR12659:SF3">
    <property type="entry name" value="STAR-RELATED LIPID TRANSFER PROTEIN 8"/>
    <property type="match status" value="1"/>
</dbReference>
<dbReference type="RefSeq" id="XP_018096577.1">
    <property type="nucleotide sequence ID" value="XM_018241088.2"/>
</dbReference>
<dbReference type="GO" id="GO:0005096">
    <property type="term" value="F:GTPase activator activity"/>
    <property type="evidence" value="ECO:0000318"/>
    <property type="project" value="GO_Central"/>
</dbReference>
<dbReference type="FunFam" id="1.10.555.10:FF:000007">
    <property type="entry name" value="rho GTPase-activating protein 7 isoform X2"/>
    <property type="match status" value="1"/>
</dbReference>
<feature type="domain" description="Rho-GAP" evidence="4">
    <location>
        <begin position="694"/>
        <end position="895"/>
    </location>
</feature>
<dbReference type="PROSITE" id="PS50238">
    <property type="entry name" value="RHOGAP"/>
    <property type="match status" value="1"/>
</dbReference>
<dbReference type="SUPFAM" id="SSF48350">
    <property type="entry name" value="GTPase activation domain, GAP"/>
    <property type="match status" value="1"/>
</dbReference>
<dbReference type="InterPro" id="IPR008936">
    <property type="entry name" value="Rho_GTPase_activation_prot"/>
</dbReference>
<dbReference type="PROSITE" id="PS50848">
    <property type="entry name" value="START"/>
    <property type="match status" value="1"/>
</dbReference>
<dbReference type="CDD" id="cd09538">
    <property type="entry name" value="SAM_DLC1_2-like"/>
    <property type="match status" value="1"/>
</dbReference>
<gene>
    <name evidence="7 8" type="primary">stard8.L</name>
</gene>